<evidence type="ECO:0000313" key="4">
    <source>
        <dbReference type="Proteomes" id="UP000253370"/>
    </source>
</evidence>
<name>A0A365U5Y2_9RHOB</name>
<dbReference type="Proteomes" id="UP000253370">
    <property type="component" value="Unassembled WGS sequence"/>
</dbReference>
<dbReference type="Gene3D" id="3.40.190.290">
    <property type="match status" value="1"/>
</dbReference>
<organism evidence="3 4">
    <name type="scientific">Rhodosalinus halophilus</name>
    <dbReference type="NCBI Taxonomy" id="2259333"/>
    <lineage>
        <taxon>Bacteria</taxon>
        <taxon>Pseudomonadati</taxon>
        <taxon>Pseudomonadota</taxon>
        <taxon>Alphaproteobacteria</taxon>
        <taxon>Rhodobacterales</taxon>
        <taxon>Paracoccaceae</taxon>
        <taxon>Rhodosalinus</taxon>
    </lineage>
</organism>
<dbReference type="SUPFAM" id="SSF53850">
    <property type="entry name" value="Periplasmic binding protein-like II"/>
    <property type="match status" value="1"/>
</dbReference>
<dbReference type="GO" id="GO:2000142">
    <property type="term" value="P:regulation of DNA-templated transcription initiation"/>
    <property type="evidence" value="ECO:0007669"/>
    <property type="project" value="TreeGrafter"/>
</dbReference>
<accession>A0A365U5Y2</accession>
<keyword evidence="4" id="KW-1185">Reference proteome</keyword>
<keyword evidence="1" id="KW-0010">Activator</keyword>
<comment type="caution">
    <text evidence="3">The sequence shown here is derived from an EMBL/GenBank/DDBJ whole genome shotgun (WGS) entry which is preliminary data.</text>
</comment>
<reference evidence="3 4" key="1">
    <citation type="submission" date="2018-07" db="EMBL/GenBank/DDBJ databases">
        <title>Rhodosalinus sp. strain E84T genomic sequence and assembly.</title>
        <authorList>
            <person name="Liu Z.-W."/>
            <person name="Lu D.-C."/>
        </authorList>
    </citation>
    <scope>NUCLEOTIDE SEQUENCE [LARGE SCALE GENOMIC DNA]</scope>
    <source>
        <strain evidence="3 4">E84</strain>
    </source>
</reference>
<dbReference type="Pfam" id="PF03466">
    <property type="entry name" value="LysR_substrate"/>
    <property type="match status" value="1"/>
</dbReference>
<gene>
    <name evidence="3" type="ORF">DRV85_14065</name>
</gene>
<dbReference type="EMBL" id="QNTQ01000014">
    <property type="protein sequence ID" value="RBI83777.1"/>
    <property type="molecule type" value="Genomic_DNA"/>
</dbReference>
<dbReference type="InterPro" id="IPR005119">
    <property type="entry name" value="LysR_subst-bd"/>
</dbReference>
<feature type="domain" description="LysR substrate-binding" evidence="2">
    <location>
        <begin position="66"/>
        <end position="226"/>
    </location>
</feature>
<evidence type="ECO:0000259" key="2">
    <source>
        <dbReference type="Pfam" id="PF03466"/>
    </source>
</evidence>
<evidence type="ECO:0000256" key="1">
    <source>
        <dbReference type="ARBA" id="ARBA00023159"/>
    </source>
</evidence>
<dbReference type="PANTHER" id="PTHR30293:SF0">
    <property type="entry name" value="NITROGEN ASSIMILATION REGULATORY PROTEIN NAC"/>
    <property type="match status" value="1"/>
</dbReference>
<evidence type="ECO:0000313" key="3">
    <source>
        <dbReference type="EMBL" id="RBI83777.1"/>
    </source>
</evidence>
<sequence length="246" mass="26881">MSRSGRHECVCRWYDEGRPTIPSMATNLIRAFVQPGTEGQAHVCEMASREHVCSPSAGWAGLIATPADRLREGRMDIAVLFNVSGTEDYSAEPPATERLHLVGHPRDMATLGPTVAARELRDLPLVLTPLPHGLRLLLDRWSNDAGIALNTRFELNAPSALMRMAGEGICYTIVSRAAAQDEVRAGRLATSEIIDPPIERLACLCESRRRPSDPARAAVLDLARATALRLASEGIWPATVRSRESR</sequence>
<dbReference type="AlphaFoldDB" id="A0A365U5Y2"/>
<proteinExistence type="predicted"/>
<dbReference type="PANTHER" id="PTHR30293">
    <property type="entry name" value="TRANSCRIPTIONAL REGULATORY PROTEIN NAC-RELATED"/>
    <property type="match status" value="1"/>
</dbReference>
<protein>
    <recommendedName>
        <fullName evidence="2">LysR substrate-binding domain-containing protein</fullName>
    </recommendedName>
</protein>
<dbReference type="GO" id="GO:0003700">
    <property type="term" value="F:DNA-binding transcription factor activity"/>
    <property type="evidence" value="ECO:0007669"/>
    <property type="project" value="TreeGrafter"/>
</dbReference>